<evidence type="ECO:0000313" key="2">
    <source>
        <dbReference type="Proteomes" id="UP001430953"/>
    </source>
</evidence>
<gene>
    <name evidence="1" type="ORF">PUN28_011814</name>
</gene>
<protein>
    <submittedName>
        <fullName evidence="1">Uncharacterized protein</fullName>
    </submittedName>
</protein>
<dbReference type="AlphaFoldDB" id="A0AAW2FFM2"/>
<organism evidence="1 2">
    <name type="scientific">Cardiocondyla obscurior</name>
    <dbReference type="NCBI Taxonomy" id="286306"/>
    <lineage>
        <taxon>Eukaryota</taxon>
        <taxon>Metazoa</taxon>
        <taxon>Ecdysozoa</taxon>
        <taxon>Arthropoda</taxon>
        <taxon>Hexapoda</taxon>
        <taxon>Insecta</taxon>
        <taxon>Pterygota</taxon>
        <taxon>Neoptera</taxon>
        <taxon>Endopterygota</taxon>
        <taxon>Hymenoptera</taxon>
        <taxon>Apocrita</taxon>
        <taxon>Aculeata</taxon>
        <taxon>Formicoidea</taxon>
        <taxon>Formicidae</taxon>
        <taxon>Myrmicinae</taxon>
        <taxon>Cardiocondyla</taxon>
    </lineage>
</organism>
<dbReference type="EMBL" id="JADYXP020000011">
    <property type="protein sequence ID" value="KAL0114756.1"/>
    <property type="molecule type" value="Genomic_DNA"/>
</dbReference>
<keyword evidence="2" id="KW-1185">Reference proteome</keyword>
<sequence>MVVALITKRLNQSRYRFTRNTRYQYRTQSPCRSLNKLRFRYLSPIRFKSRFHIQYLSKLSNTKKGLYKKKINFL</sequence>
<proteinExistence type="predicted"/>
<dbReference type="Proteomes" id="UP001430953">
    <property type="component" value="Unassembled WGS sequence"/>
</dbReference>
<reference evidence="1 2" key="1">
    <citation type="submission" date="2023-03" db="EMBL/GenBank/DDBJ databases">
        <title>High recombination rates correlate with genetic variation in Cardiocondyla obscurior ants.</title>
        <authorList>
            <person name="Errbii M."/>
        </authorList>
    </citation>
    <scope>NUCLEOTIDE SEQUENCE [LARGE SCALE GENOMIC DNA]</scope>
    <source>
        <strain evidence="1">Alpha-2009</strain>
        <tissue evidence="1">Whole body</tissue>
    </source>
</reference>
<name>A0AAW2FFM2_9HYME</name>
<comment type="caution">
    <text evidence="1">The sequence shown here is derived from an EMBL/GenBank/DDBJ whole genome shotgun (WGS) entry which is preliminary data.</text>
</comment>
<accession>A0AAW2FFM2</accession>
<evidence type="ECO:0000313" key="1">
    <source>
        <dbReference type="EMBL" id="KAL0114756.1"/>
    </source>
</evidence>